<name>A0AC60QLE5_IXOPE</name>
<evidence type="ECO:0000313" key="1">
    <source>
        <dbReference type="EMBL" id="KAG0435896.1"/>
    </source>
</evidence>
<organism evidence="1 2">
    <name type="scientific">Ixodes persulcatus</name>
    <name type="common">Taiga tick</name>
    <dbReference type="NCBI Taxonomy" id="34615"/>
    <lineage>
        <taxon>Eukaryota</taxon>
        <taxon>Metazoa</taxon>
        <taxon>Ecdysozoa</taxon>
        <taxon>Arthropoda</taxon>
        <taxon>Chelicerata</taxon>
        <taxon>Arachnida</taxon>
        <taxon>Acari</taxon>
        <taxon>Parasitiformes</taxon>
        <taxon>Ixodida</taxon>
        <taxon>Ixodoidea</taxon>
        <taxon>Ixodidae</taxon>
        <taxon>Ixodinae</taxon>
        <taxon>Ixodes</taxon>
    </lineage>
</organism>
<evidence type="ECO:0000313" key="2">
    <source>
        <dbReference type="Proteomes" id="UP000805193"/>
    </source>
</evidence>
<keyword evidence="2" id="KW-1185">Reference proteome</keyword>
<dbReference type="EMBL" id="JABSTQ010007316">
    <property type="protein sequence ID" value="KAG0435896.1"/>
    <property type="molecule type" value="Genomic_DNA"/>
</dbReference>
<dbReference type="Proteomes" id="UP000805193">
    <property type="component" value="Unassembled WGS sequence"/>
</dbReference>
<accession>A0AC60QLE5</accession>
<reference evidence="1 2" key="1">
    <citation type="journal article" date="2020" name="Cell">
        <title>Large-Scale Comparative Analyses of Tick Genomes Elucidate Their Genetic Diversity and Vector Capacities.</title>
        <authorList>
            <consortium name="Tick Genome and Microbiome Consortium (TIGMIC)"/>
            <person name="Jia N."/>
            <person name="Wang J."/>
            <person name="Shi W."/>
            <person name="Du L."/>
            <person name="Sun Y."/>
            <person name="Zhan W."/>
            <person name="Jiang J.F."/>
            <person name="Wang Q."/>
            <person name="Zhang B."/>
            <person name="Ji P."/>
            <person name="Bell-Sakyi L."/>
            <person name="Cui X.M."/>
            <person name="Yuan T.T."/>
            <person name="Jiang B.G."/>
            <person name="Yang W.F."/>
            <person name="Lam T.T."/>
            <person name="Chang Q.C."/>
            <person name="Ding S.J."/>
            <person name="Wang X.J."/>
            <person name="Zhu J.G."/>
            <person name="Ruan X.D."/>
            <person name="Zhao L."/>
            <person name="Wei J.T."/>
            <person name="Ye R.Z."/>
            <person name="Que T.C."/>
            <person name="Du C.H."/>
            <person name="Zhou Y.H."/>
            <person name="Cheng J.X."/>
            <person name="Dai P.F."/>
            <person name="Guo W.B."/>
            <person name="Han X.H."/>
            <person name="Huang E.J."/>
            <person name="Li L.F."/>
            <person name="Wei W."/>
            <person name="Gao Y.C."/>
            <person name="Liu J.Z."/>
            <person name="Shao H.Z."/>
            <person name="Wang X."/>
            <person name="Wang C.C."/>
            <person name="Yang T.C."/>
            <person name="Huo Q.B."/>
            <person name="Li W."/>
            <person name="Chen H.Y."/>
            <person name="Chen S.E."/>
            <person name="Zhou L.G."/>
            <person name="Ni X.B."/>
            <person name="Tian J.H."/>
            <person name="Sheng Y."/>
            <person name="Liu T."/>
            <person name="Pan Y.S."/>
            <person name="Xia L.Y."/>
            <person name="Li J."/>
            <person name="Zhao F."/>
            <person name="Cao W.C."/>
        </authorList>
    </citation>
    <scope>NUCLEOTIDE SEQUENCE [LARGE SCALE GENOMIC DNA]</scope>
    <source>
        <strain evidence="1">Iper-2018</strain>
    </source>
</reference>
<comment type="caution">
    <text evidence="1">The sequence shown here is derived from an EMBL/GenBank/DDBJ whole genome shotgun (WGS) entry which is preliminary data.</text>
</comment>
<proteinExistence type="predicted"/>
<sequence>MKEKTLLRLVHTFVICGITYVASFLPLEQAEKQMINSLIKRAHKHALRIPICTPNEKFEALDVHSSLEELMEAQCTAHLECLTKTPTGRHLLESLHIPYEKTFGDKLSIPAELRKSIHVPPLPRNMHRLYNENCRELQAQAL</sequence>
<protein>
    <submittedName>
        <fullName evidence="1">Uncharacterized protein</fullName>
    </submittedName>
</protein>
<gene>
    <name evidence="1" type="ORF">HPB47_018259</name>
</gene>